<feature type="non-terminal residue" evidence="1">
    <location>
        <position position="1"/>
    </location>
</feature>
<dbReference type="OrthoDB" id="6019201at2759"/>
<evidence type="ECO:0000313" key="2">
    <source>
        <dbReference type="Proteomes" id="UP000230423"/>
    </source>
</evidence>
<keyword evidence="2" id="KW-1185">Reference proteome</keyword>
<proteinExistence type="predicted"/>
<reference evidence="1 2" key="1">
    <citation type="submission" date="2015-09" db="EMBL/GenBank/DDBJ databases">
        <title>Draft genome of the parasitic nematode Teladorsagia circumcincta isolate WARC Sus (inbred).</title>
        <authorList>
            <person name="Mitreva M."/>
        </authorList>
    </citation>
    <scope>NUCLEOTIDE SEQUENCE [LARGE SCALE GENOMIC DNA]</scope>
    <source>
        <strain evidence="1 2">S</strain>
    </source>
</reference>
<gene>
    <name evidence="1" type="ORF">TELCIR_23562</name>
</gene>
<dbReference type="AlphaFoldDB" id="A0A2G9TAQ5"/>
<dbReference type="EMBL" id="KZ389427">
    <property type="protein sequence ID" value="PIO55056.1"/>
    <property type="molecule type" value="Genomic_DNA"/>
</dbReference>
<feature type="non-terminal residue" evidence="1">
    <location>
        <position position="111"/>
    </location>
</feature>
<evidence type="ECO:0000313" key="1">
    <source>
        <dbReference type="EMBL" id="PIO55056.1"/>
    </source>
</evidence>
<protein>
    <submittedName>
        <fullName evidence="1">Uncharacterized protein</fullName>
    </submittedName>
</protein>
<organism evidence="1 2">
    <name type="scientific">Teladorsagia circumcincta</name>
    <name type="common">Brown stomach worm</name>
    <name type="synonym">Ostertagia circumcincta</name>
    <dbReference type="NCBI Taxonomy" id="45464"/>
    <lineage>
        <taxon>Eukaryota</taxon>
        <taxon>Metazoa</taxon>
        <taxon>Ecdysozoa</taxon>
        <taxon>Nematoda</taxon>
        <taxon>Chromadorea</taxon>
        <taxon>Rhabditida</taxon>
        <taxon>Rhabditina</taxon>
        <taxon>Rhabditomorpha</taxon>
        <taxon>Strongyloidea</taxon>
        <taxon>Trichostrongylidae</taxon>
        <taxon>Teladorsagia</taxon>
    </lineage>
</organism>
<sequence>CLCIGCVLIQRRRRMGWDSSFDNISVTAADRQSENDRFHFNVLEWLQESYVRQVVVELSPGALTLRKPRGAILRKALFSEDVEIVVHHSEPNSTSTHGPYCLIKQKRAYDL</sequence>
<name>A0A2G9TAQ5_TELCI</name>
<accession>A0A2G9TAQ5</accession>
<dbReference type="Proteomes" id="UP000230423">
    <property type="component" value="Unassembled WGS sequence"/>
</dbReference>